<dbReference type="OrthoDB" id="74813at2759"/>
<feature type="region of interest" description="Disordered" evidence="2">
    <location>
        <begin position="241"/>
        <end position="348"/>
    </location>
</feature>
<organism evidence="4 5">
    <name type="scientific">Brachionus plicatilis</name>
    <name type="common">Marine rotifer</name>
    <name type="synonym">Brachionus muelleri</name>
    <dbReference type="NCBI Taxonomy" id="10195"/>
    <lineage>
        <taxon>Eukaryota</taxon>
        <taxon>Metazoa</taxon>
        <taxon>Spiralia</taxon>
        <taxon>Gnathifera</taxon>
        <taxon>Rotifera</taxon>
        <taxon>Eurotatoria</taxon>
        <taxon>Monogononta</taxon>
        <taxon>Pseudotrocha</taxon>
        <taxon>Ploima</taxon>
        <taxon>Brachionidae</taxon>
        <taxon>Brachionus</taxon>
    </lineage>
</organism>
<dbReference type="GO" id="GO:0015030">
    <property type="term" value="C:Cajal body"/>
    <property type="evidence" value="ECO:0007669"/>
    <property type="project" value="TreeGrafter"/>
</dbReference>
<feature type="region of interest" description="Disordered" evidence="2">
    <location>
        <begin position="166"/>
        <end position="220"/>
    </location>
</feature>
<reference evidence="4 5" key="1">
    <citation type="journal article" date="2018" name="Sci. Rep.">
        <title>Genomic signatures of local adaptation to the degree of environmental predictability in rotifers.</title>
        <authorList>
            <person name="Franch-Gras L."/>
            <person name="Hahn C."/>
            <person name="Garcia-Roger E.M."/>
            <person name="Carmona M.J."/>
            <person name="Serra M."/>
            <person name="Gomez A."/>
        </authorList>
    </citation>
    <scope>NUCLEOTIDE SEQUENCE [LARGE SCALE GENOMIC DNA]</scope>
    <source>
        <strain evidence="4">HYR1</strain>
    </source>
</reference>
<dbReference type="PANTHER" id="PTHR15197:SF0">
    <property type="entry name" value="COILIN"/>
    <property type="match status" value="1"/>
</dbReference>
<feature type="coiled-coil region" evidence="1">
    <location>
        <begin position="484"/>
        <end position="514"/>
    </location>
</feature>
<protein>
    <submittedName>
        <fullName evidence="4">Coilin-like isoform X2</fullName>
    </submittedName>
</protein>
<keyword evidence="1" id="KW-0175">Coiled coil</keyword>
<dbReference type="InterPro" id="IPR056398">
    <property type="entry name" value="Tudor_Coilin"/>
</dbReference>
<evidence type="ECO:0000313" key="5">
    <source>
        <dbReference type="Proteomes" id="UP000276133"/>
    </source>
</evidence>
<name>A0A3M7RL21_BRAPC</name>
<comment type="caution">
    <text evidence="4">The sequence shown here is derived from an EMBL/GenBank/DDBJ whole genome shotgun (WGS) entry which is preliminary data.</text>
</comment>
<feature type="region of interest" description="Disordered" evidence="2">
    <location>
        <begin position="386"/>
        <end position="412"/>
    </location>
</feature>
<dbReference type="GO" id="GO:0030620">
    <property type="term" value="F:U2 snRNA binding"/>
    <property type="evidence" value="ECO:0007669"/>
    <property type="project" value="TreeGrafter"/>
</dbReference>
<dbReference type="AlphaFoldDB" id="A0A3M7RL21"/>
<evidence type="ECO:0000313" key="4">
    <source>
        <dbReference type="EMBL" id="RNA24169.1"/>
    </source>
</evidence>
<keyword evidence="5" id="KW-1185">Reference proteome</keyword>
<feature type="compositionally biased region" description="Low complexity" evidence="2">
    <location>
        <begin position="198"/>
        <end position="209"/>
    </location>
</feature>
<sequence length="536" mass="61642">MRSDQVRIKLHITKADETAAVKNLWMCLNYDKKPTIEHICQHIKETYVQENKEQFCVKLYLDDYWLPSNESSVILRENDVVKVELVKTESKCETKAIKKIEENLCKNVEKPAKLVSDHSNTQYDPNAYAVQQPQLAYYMNGFDYANYNDYYKNYASMFEKAEREKIEKNKNSSKSSLNSSEQNTSLDSKDNQKKSQKIKSNSQQKPKQINPQKSKPTSCYKKFSIGNYAHLLNENVQEPVRDNGYTNEEQNNSETNSMQKSSKSVDIDKIASNLKSSGQAKWKNSSKSTNQMSKHIRFPSSSSESSSSSSDSSSDEDNDQTETNKSEAKNNFYEPSKEEQLNAVSKNKSYIVKNPNDLDKFNKAMNSKQLNAPKAENFIDEILSENQNVASTKTTPKSSPKKERRSPSPKVDYEKFQSLNSAPRINDKIAFKILEISSSFTPEISSYKSGQVVDFDSETNEVTMKLFTKYNSILKRSSKFSVVLDETDDEITKLKQNENRLENELDLNEQEEQEMLKVDWRNLIDIKLLPREDVLN</sequence>
<gene>
    <name evidence="4" type="ORF">BpHYR1_006743</name>
</gene>
<feature type="domain" description="Coilin tudor" evidence="3">
    <location>
        <begin position="410"/>
        <end position="529"/>
    </location>
</feature>
<dbReference type="PANTHER" id="PTHR15197">
    <property type="entry name" value="COILIN P80"/>
    <property type="match status" value="1"/>
</dbReference>
<evidence type="ECO:0000256" key="1">
    <source>
        <dbReference type="SAM" id="Coils"/>
    </source>
</evidence>
<dbReference type="Pfam" id="PF23086">
    <property type="entry name" value="Tudor_Coilin"/>
    <property type="match status" value="1"/>
</dbReference>
<accession>A0A3M7RL21</accession>
<dbReference type="EMBL" id="REGN01003160">
    <property type="protein sequence ID" value="RNA24169.1"/>
    <property type="molecule type" value="Genomic_DNA"/>
</dbReference>
<dbReference type="InterPro" id="IPR024822">
    <property type="entry name" value="Coilin"/>
</dbReference>
<dbReference type="GO" id="GO:0000387">
    <property type="term" value="P:spliceosomal snRNP assembly"/>
    <property type="evidence" value="ECO:0007669"/>
    <property type="project" value="TreeGrafter"/>
</dbReference>
<dbReference type="GO" id="GO:0030619">
    <property type="term" value="F:U1 snRNA binding"/>
    <property type="evidence" value="ECO:0007669"/>
    <property type="project" value="TreeGrafter"/>
</dbReference>
<feature type="compositionally biased region" description="Low complexity" evidence="2">
    <location>
        <begin position="172"/>
        <end position="186"/>
    </location>
</feature>
<evidence type="ECO:0000259" key="3">
    <source>
        <dbReference type="Pfam" id="PF23086"/>
    </source>
</evidence>
<feature type="compositionally biased region" description="Polar residues" evidence="2">
    <location>
        <begin position="273"/>
        <end position="293"/>
    </location>
</feature>
<dbReference type="Proteomes" id="UP000276133">
    <property type="component" value="Unassembled WGS sequence"/>
</dbReference>
<proteinExistence type="predicted"/>
<feature type="compositionally biased region" description="Low complexity" evidence="2">
    <location>
        <begin position="246"/>
        <end position="257"/>
    </location>
</feature>
<evidence type="ECO:0000256" key="2">
    <source>
        <dbReference type="SAM" id="MobiDB-lite"/>
    </source>
</evidence>
<feature type="compositionally biased region" description="Low complexity" evidence="2">
    <location>
        <begin position="300"/>
        <end position="312"/>
    </location>
</feature>
<dbReference type="STRING" id="10195.A0A3M7RL21"/>